<organism evidence="1 2">
    <name type="scientific">Aneurinibacillus danicus</name>
    <dbReference type="NCBI Taxonomy" id="267746"/>
    <lineage>
        <taxon>Bacteria</taxon>
        <taxon>Bacillati</taxon>
        <taxon>Bacillota</taxon>
        <taxon>Bacilli</taxon>
        <taxon>Bacillales</taxon>
        <taxon>Paenibacillaceae</taxon>
        <taxon>Aneurinibacillus group</taxon>
        <taxon>Aneurinibacillus</taxon>
    </lineage>
</organism>
<dbReference type="AlphaFoldDB" id="A0A511V4K0"/>
<keyword evidence="2" id="KW-1185">Reference proteome</keyword>
<dbReference type="RefSeq" id="WP_146809151.1">
    <property type="nucleotide sequence ID" value="NZ_BJXX01000056.1"/>
</dbReference>
<dbReference type="OrthoDB" id="9929033at2"/>
<sequence length="82" mass="9439">MLLQLLNQARRHRNDPPAPSASHELERARKELAIAWQHFDQAEPAFVDAAIHRLVAAEQAYCTLLKEQKISMSERRHSLEVV</sequence>
<reference evidence="1 2" key="1">
    <citation type="submission" date="2019-07" db="EMBL/GenBank/DDBJ databases">
        <title>Whole genome shotgun sequence of Aneurinibacillus danicus NBRC 102444.</title>
        <authorList>
            <person name="Hosoyama A."/>
            <person name="Uohara A."/>
            <person name="Ohji S."/>
            <person name="Ichikawa N."/>
        </authorList>
    </citation>
    <scope>NUCLEOTIDE SEQUENCE [LARGE SCALE GENOMIC DNA]</scope>
    <source>
        <strain evidence="1 2">NBRC 102444</strain>
    </source>
</reference>
<evidence type="ECO:0008006" key="3">
    <source>
        <dbReference type="Google" id="ProtNLM"/>
    </source>
</evidence>
<name>A0A511V4K0_9BACL</name>
<gene>
    <name evidence="1" type="ORF">ADA01nite_12960</name>
</gene>
<protein>
    <recommendedName>
        <fullName evidence="3">DUF2508 domain-containing protein</fullName>
    </recommendedName>
</protein>
<dbReference type="Proteomes" id="UP000321157">
    <property type="component" value="Unassembled WGS sequence"/>
</dbReference>
<accession>A0A511V4K0</accession>
<dbReference type="EMBL" id="BJXX01000056">
    <property type="protein sequence ID" value="GEN33836.1"/>
    <property type="molecule type" value="Genomic_DNA"/>
</dbReference>
<proteinExistence type="predicted"/>
<evidence type="ECO:0000313" key="2">
    <source>
        <dbReference type="Proteomes" id="UP000321157"/>
    </source>
</evidence>
<comment type="caution">
    <text evidence="1">The sequence shown here is derived from an EMBL/GenBank/DDBJ whole genome shotgun (WGS) entry which is preliminary data.</text>
</comment>
<evidence type="ECO:0000313" key="1">
    <source>
        <dbReference type="EMBL" id="GEN33836.1"/>
    </source>
</evidence>